<reference evidence="4" key="1">
    <citation type="submission" date="2016-06" db="UniProtKB">
        <authorList>
            <consortium name="WormBaseParasite"/>
        </authorList>
    </citation>
    <scope>IDENTIFICATION</scope>
</reference>
<keyword evidence="1" id="KW-1133">Transmembrane helix</keyword>
<reference evidence="2 3" key="2">
    <citation type="submission" date="2018-11" db="EMBL/GenBank/DDBJ databases">
        <authorList>
            <consortium name="Pathogen Informatics"/>
        </authorList>
    </citation>
    <scope>NUCLEOTIDE SEQUENCE [LARGE SCALE GENOMIC DNA]</scope>
</reference>
<evidence type="ECO:0000313" key="3">
    <source>
        <dbReference type="Proteomes" id="UP000050794"/>
    </source>
</evidence>
<feature type="transmembrane region" description="Helical" evidence="1">
    <location>
        <begin position="94"/>
        <end position="117"/>
    </location>
</feature>
<keyword evidence="1" id="KW-0812">Transmembrane</keyword>
<evidence type="ECO:0000313" key="4">
    <source>
        <dbReference type="WBParaSite" id="TCNE_0000856701-mRNA-1"/>
    </source>
</evidence>
<organism evidence="3 4">
    <name type="scientific">Toxocara canis</name>
    <name type="common">Canine roundworm</name>
    <dbReference type="NCBI Taxonomy" id="6265"/>
    <lineage>
        <taxon>Eukaryota</taxon>
        <taxon>Metazoa</taxon>
        <taxon>Ecdysozoa</taxon>
        <taxon>Nematoda</taxon>
        <taxon>Chromadorea</taxon>
        <taxon>Rhabditida</taxon>
        <taxon>Spirurina</taxon>
        <taxon>Ascaridomorpha</taxon>
        <taxon>Ascaridoidea</taxon>
        <taxon>Toxocaridae</taxon>
        <taxon>Toxocara</taxon>
    </lineage>
</organism>
<protein>
    <submittedName>
        <fullName evidence="4">Transmembrane protein</fullName>
    </submittedName>
</protein>
<dbReference type="WBParaSite" id="TCNE_0000856701-mRNA-1">
    <property type="protein sequence ID" value="TCNE_0000856701-mRNA-1"/>
    <property type="gene ID" value="TCNE_0000856701"/>
</dbReference>
<dbReference type="EMBL" id="UYWY01019942">
    <property type="protein sequence ID" value="VDM39888.1"/>
    <property type="molecule type" value="Genomic_DNA"/>
</dbReference>
<keyword evidence="3" id="KW-1185">Reference proteome</keyword>
<name>A0A183UJ97_TOXCA</name>
<evidence type="ECO:0000313" key="2">
    <source>
        <dbReference type="EMBL" id="VDM39888.1"/>
    </source>
</evidence>
<keyword evidence="1" id="KW-0472">Membrane</keyword>
<proteinExistence type="predicted"/>
<accession>A0A183UJ97</accession>
<evidence type="ECO:0000256" key="1">
    <source>
        <dbReference type="SAM" id="Phobius"/>
    </source>
</evidence>
<dbReference type="AlphaFoldDB" id="A0A183UJ97"/>
<gene>
    <name evidence="2" type="ORF">TCNE_LOCUS8567</name>
</gene>
<sequence length="246" mass="27060">MQGERSEMATEDVVEEVRRLTATVIANATRELLLVTSANNETDDGNTTTASIATPSRPVYSSTVSTTLTTTQWTSRHPLTQLTSKAVPQVRTSFHMLAIFTSALFIAGALLIIKLIVSHNKQRRSLMASGSARWRLSASSASAQGGRTSGGIGAAYSPTSTDGHFVNSMDIPLPETRVDWERQFFDEDVYNQPVWDSSNTLLWDSPEFTFELTSVLTGRVSDELTAIRDYPVLPHSPFFDGRNILE</sequence>
<dbReference type="Proteomes" id="UP000050794">
    <property type="component" value="Unassembled WGS sequence"/>
</dbReference>